<dbReference type="EMBL" id="CAJVPP010015263">
    <property type="protein sequence ID" value="CAG8726431.1"/>
    <property type="molecule type" value="Genomic_DNA"/>
</dbReference>
<dbReference type="InterPro" id="IPR029058">
    <property type="entry name" value="AB_hydrolase_fold"/>
</dbReference>
<proteinExistence type="predicted"/>
<sequence length="172" mass="19249">LLCANEALAIPYISPMLAESLGNLPPILCQAGGEERLRDSIVLFGFKASDPSKHQVPKYATENFAKSSYKKPTKVTLEVYDDACHCFFIFPTEKISQYALNRVYDFIKLHAADDANRSENDATYENGKTLNAVAINPNCEIRELDGKYLECLKYENIGVLPDVNESDYVDNV</sequence>
<dbReference type="SUPFAM" id="SSF53474">
    <property type="entry name" value="alpha/beta-Hydrolases"/>
    <property type="match status" value="1"/>
</dbReference>
<reference evidence="1" key="1">
    <citation type="submission" date="2021-06" db="EMBL/GenBank/DDBJ databases">
        <authorList>
            <person name="Kallberg Y."/>
            <person name="Tangrot J."/>
            <person name="Rosling A."/>
        </authorList>
    </citation>
    <scope>NUCLEOTIDE SEQUENCE</scope>
    <source>
        <strain evidence="1">87-6 pot B 2015</strain>
    </source>
</reference>
<organism evidence="1 2">
    <name type="scientific">Funneliformis mosseae</name>
    <name type="common">Endomycorrhizal fungus</name>
    <name type="synonym">Glomus mosseae</name>
    <dbReference type="NCBI Taxonomy" id="27381"/>
    <lineage>
        <taxon>Eukaryota</taxon>
        <taxon>Fungi</taxon>
        <taxon>Fungi incertae sedis</taxon>
        <taxon>Mucoromycota</taxon>
        <taxon>Glomeromycotina</taxon>
        <taxon>Glomeromycetes</taxon>
        <taxon>Glomerales</taxon>
        <taxon>Glomeraceae</taxon>
        <taxon>Funneliformis</taxon>
    </lineage>
</organism>
<keyword evidence="2" id="KW-1185">Reference proteome</keyword>
<protein>
    <submittedName>
        <fullName evidence="1">712_t:CDS:1</fullName>
    </submittedName>
</protein>
<dbReference type="AlphaFoldDB" id="A0A9N9I9B2"/>
<feature type="non-terminal residue" evidence="1">
    <location>
        <position position="172"/>
    </location>
</feature>
<comment type="caution">
    <text evidence="1">The sequence shown here is derived from an EMBL/GenBank/DDBJ whole genome shotgun (WGS) entry which is preliminary data.</text>
</comment>
<gene>
    <name evidence="1" type="ORF">FMOSSE_LOCUS15374</name>
</gene>
<dbReference type="Gene3D" id="3.40.50.1820">
    <property type="entry name" value="alpha/beta hydrolase"/>
    <property type="match status" value="1"/>
</dbReference>
<evidence type="ECO:0000313" key="1">
    <source>
        <dbReference type="EMBL" id="CAG8726431.1"/>
    </source>
</evidence>
<dbReference type="Proteomes" id="UP000789375">
    <property type="component" value="Unassembled WGS sequence"/>
</dbReference>
<name>A0A9N9I9B2_FUNMO</name>
<evidence type="ECO:0000313" key="2">
    <source>
        <dbReference type="Proteomes" id="UP000789375"/>
    </source>
</evidence>
<accession>A0A9N9I9B2</accession>